<evidence type="ECO:0000256" key="7">
    <source>
        <dbReference type="ARBA" id="ARBA00023152"/>
    </source>
</evidence>
<evidence type="ECO:0000256" key="10">
    <source>
        <dbReference type="PIRSR" id="PIRSR001400-1"/>
    </source>
</evidence>
<dbReference type="GO" id="GO:0000287">
    <property type="term" value="F:magnesium ion binding"/>
    <property type="evidence" value="ECO:0007669"/>
    <property type="project" value="UniProtKB-UniRule"/>
</dbReference>
<dbReference type="InterPro" id="IPR036849">
    <property type="entry name" value="Enolase-like_C_sf"/>
</dbReference>
<feature type="domain" description="Enolase C-terminal TIM barrel" evidence="12">
    <location>
        <begin position="143"/>
        <end position="417"/>
    </location>
</feature>
<dbReference type="HAMAP" id="MF_00318">
    <property type="entry name" value="Enolase"/>
    <property type="match status" value="1"/>
</dbReference>
<dbReference type="Gene3D" id="3.30.390.10">
    <property type="entry name" value="Enolase-like, N-terminal domain"/>
    <property type="match status" value="1"/>
</dbReference>
<dbReference type="PANTHER" id="PTHR11902">
    <property type="entry name" value="ENOLASE"/>
    <property type="match status" value="1"/>
</dbReference>
<evidence type="ECO:0000256" key="1">
    <source>
        <dbReference type="ARBA" id="ARBA00005031"/>
    </source>
</evidence>
<organism evidence="14 15">
    <name type="scientific">Candidatus Doudnabacteria bacterium RIFCSPHIGHO2_01_FULL_46_24</name>
    <dbReference type="NCBI Taxonomy" id="1817825"/>
    <lineage>
        <taxon>Bacteria</taxon>
        <taxon>Candidatus Doudnaibacteriota</taxon>
    </lineage>
</organism>
<dbReference type="InterPro" id="IPR020809">
    <property type="entry name" value="Enolase_CS"/>
</dbReference>
<dbReference type="SFLD" id="SFLDS00001">
    <property type="entry name" value="Enolase"/>
    <property type="match status" value="1"/>
</dbReference>
<dbReference type="Proteomes" id="UP000178892">
    <property type="component" value="Unassembled WGS sequence"/>
</dbReference>
<dbReference type="GO" id="GO:0004634">
    <property type="term" value="F:phosphopyruvate hydratase activity"/>
    <property type="evidence" value="ECO:0007669"/>
    <property type="project" value="UniProtKB-UniRule"/>
</dbReference>
<dbReference type="PROSITE" id="PS00164">
    <property type="entry name" value="ENOLASE"/>
    <property type="match status" value="1"/>
</dbReference>
<dbReference type="SFLD" id="SFLDF00002">
    <property type="entry name" value="enolase"/>
    <property type="match status" value="1"/>
</dbReference>
<dbReference type="EMBL" id="MFEL01000008">
    <property type="protein sequence ID" value="OGE81432.1"/>
    <property type="molecule type" value="Genomic_DNA"/>
</dbReference>
<comment type="caution">
    <text evidence="9">Lacks conserved residue(s) required for the propagation of feature annotation.</text>
</comment>
<feature type="binding site" evidence="9">
    <location>
        <position position="368"/>
    </location>
    <ligand>
        <name>(2R)-2-phosphoglycerate</name>
        <dbReference type="ChEBI" id="CHEBI:58289"/>
    </ligand>
</feature>
<feature type="binding site" evidence="9 11">
    <location>
        <position position="314"/>
    </location>
    <ligand>
        <name>Mg(2+)</name>
        <dbReference type="ChEBI" id="CHEBI:18420"/>
    </ligand>
</feature>
<comment type="pathway">
    <text evidence="1 9">Carbohydrate degradation; glycolysis; pyruvate from D-glyceraldehyde 3-phosphate: step 4/5.</text>
</comment>
<dbReference type="EC" id="4.2.1.11" evidence="3 9"/>
<evidence type="ECO:0000256" key="6">
    <source>
        <dbReference type="ARBA" id="ARBA00022842"/>
    </source>
</evidence>
<keyword evidence="6 9" id="KW-0460">Magnesium</keyword>
<evidence type="ECO:0000256" key="5">
    <source>
        <dbReference type="ARBA" id="ARBA00022525"/>
    </source>
</evidence>
<keyword evidence="9" id="KW-0963">Cytoplasm</keyword>
<keyword evidence="9 11" id="KW-0479">Metal-binding</keyword>
<dbReference type="InterPro" id="IPR020810">
    <property type="entry name" value="Enolase_C"/>
</dbReference>
<dbReference type="NCBIfam" id="TIGR01060">
    <property type="entry name" value="eno"/>
    <property type="match status" value="1"/>
</dbReference>
<dbReference type="SUPFAM" id="SSF54826">
    <property type="entry name" value="Enolase N-terminal domain-like"/>
    <property type="match status" value="1"/>
</dbReference>
<protein>
    <recommendedName>
        <fullName evidence="4 9">Enolase</fullName>
        <ecNumber evidence="3 9">4.2.1.11</ecNumber>
    </recommendedName>
    <alternativeName>
        <fullName evidence="9">2-phospho-D-glycerate hydro-lyase</fullName>
    </alternativeName>
    <alternativeName>
        <fullName evidence="9">2-phosphoglycerate dehydratase</fullName>
    </alternativeName>
</protein>
<keyword evidence="14" id="KW-0670">Pyruvate</keyword>
<evidence type="ECO:0000256" key="2">
    <source>
        <dbReference type="ARBA" id="ARBA00009604"/>
    </source>
</evidence>
<sequence>MPKITIKNTFARQILDSRGIPTVEATVETAKGSGTFGVPGGISTGKNEALELRDGGTAFSGKGVSQAVDHVNNVIAKKLHGMDVLAQGKIDQALIDLDGTPNKARLGANAILGVSGAVCKAAAAAKKVPVYKYIAFLHKHKKGWKLPQPSILLIEGGLHGDTNLDIQEFMVIPQADSVAKAIEMGADIFQSLRKVLKLHRLDTDLGFEGGFAPNWEGNGQAFDMIMKAVKETGYKSVGLAIDAAASEFYDVNHKEYVLKADHTSLSAERLVSLYNQWAEQYPIVAIEDGLMEEDFEDWQMMQDRLGKKMLLIGDDLFTTQKSRLQKGIDLGIANAIIIKPNQVGTITETLETVALAQKHGYKVVAKHRSGETNDDFIADLAVGIGADYIMSGSVARGERVAKYNRLMAIEEELSSKF</sequence>
<evidence type="ECO:0000256" key="11">
    <source>
        <dbReference type="PIRSR" id="PIRSR001400-3"/>
    </source>
</evidence>
<dbReference type="Pfam" id="PF03952">
    <property type="entry name" value="Enolase_N"/>
    <property type="match status" value="1"/>
</dbReference>
<dbReference type="InterPro" id="IPR000941">
    <property type="entry name" value="Enolase"/>
</dbReference>
<feature type="binding site" evidence="9">
    <location>
        <position position="339"/>
    </location>
    <ligand>
        <name>(2R)-2-phosphoglycerate</name>
        <dbReference type="ChEBI" id="CHEBI:58289"/>
    </ligand>
</feature>
<feature type="active site" description="Proton donor" evidence="9 10">
    <location>
        <position position="208"/>
    </location>
</feature>
<evidence type="ECO:0000313" key="15">
    <source>
        <dbReference type="Proteomes" id="UP000178892"/>
    </source>
</evidence>
<dbReference type="SMART" id="SM01193">
    <property type="entry name" value="Enolase_N"/>
    <property type="match status" value="1"/>
</dbReference>
<dbReference type="PRINTS" id="PR00148">
    <property type="entry name" value="ENOLASE"/>
</dbReference>
<dbReference type="STRING" id="1817825.A2720_02735"/>
<proteinExistence type="inferred from homology"/>
<dbReference type="CDD" id="cd03313">
    <property type="entry name" value="enolase"/>
    <property type="match status" value="1"/>
</dbReference>
<dbReference type="Gene3D" id="3.20.20.120">
    <property type="entry name" value="Enolase-like C-terminal domain"/>
    <property type="match status" value="1"/>
</dbReference>
<evidence type="ECO:0000256" key="4">
    <source>
        <dbReference type="ARBA" id="ARBA00017068"/>
    </source>
</evidence>
<evidence type="ECO:0000259" key="13">
    <source>
        <dbReference type="SMART" id="SM01193"/>
    </source>
</evidence>
<dbReference type="GO" id="GO:0009986">
    <property type="term" value="C:cell surface"/>
    <property type="evidence" value="ECO:0007669"/>
    <property type="project" value="UniProtKB-SubCell"/>
</dbReference>
<feature type="binding site" evidence="9">
    <location>
        <position position="167"/>
    </location>
    <ligand>
        <name>(2R)-2-phosphoglycerate</name>
        <dbReference type="ChEBI" id="CHEBI:58289"/>
    </ligand>
</feature>
<dbReference type="GO" id="GO:0005576">
    <property type="term" value="C:extracellular region"/>
    <property type="evidence" value="ECO:0007669"/>
    <property type="project" value="UniProtKB-SubCell"/>
</dbReference>
<evidence type="ECO:0000256" key="8">
    <source>
        <dbReference type="ARBA" id="ARBA00023239"/>
    </source>
</evidence>
<feature type="binding site" evidence="9">
    <location>
        <position position="369"/>
    </location>
    <ligand>
        <name>(2R)-2-phosphoglycerate</name>
        <dbReference type="ChEBI" id="CHEBI:58289"/>
    </ligand>
</feature>
<dbReference type="InterPro" id="IPR029017">
    <property type="entry name" value="Enolase-like_N"/>
</dbReference>
<comment type="catalytic activity">
    <reaction evidence="9">
        <text>(2R)-2-phosphoglycerate = phosphoenolpyruvate + H2O</text>
        <dbReference type="Rhea" id="RHEA:10164"/>
        <dbReference type="ChEBI" id="CHEBI:15377"/>
        <dbReference type="ChEBI" id="CHEBI:58289"/>
        <dbReference type="ChEBI" id="CHEBI:58702"/>
        <dbReference type="EC" id="4.2.1.11"/>
    </reaction>
</comment>
<accession>A0A1F5NV75</accession>
<dbReference type="PANTHER" id="PTHR11902:SF1">
    <property type="entry name" value="ENOLASE"/>
    <property type="match status" value="1"/>
</dbReference>
<comment type="caution">
    <text evidence="14">The sequence shown here is derived from an EMBL/GenBank/DDBJ whole genome shotgun (WGS) entry which is preliminary data.</text>
</comment>
<dbReference type="PIRSF" id="PIRSF001400">
    <property type="entry name" value="Enolase"/>
    <property type="match status" value="1"/>
</dbReference>
<dbReference type="InterPro" id="IPR020811">
    <property type="entry name" value="Enolase_N"/>
</dbReference>
<keyword evidence="8 9" id="KW-0456">Lyase</keyword>
<feature type="binding site" evidence="9 11">
    <location>
        <position position="287"/>
    </location>
    <ligand>
        <name>Mg(2+)</name>
        <dbReference type="ChEBI" id="CHEBI:18420"/>
    </ligand>
</feature>
<dbReference type="AlphaFoldDB" id="A0A1F5NV75"/>
<feature type="domain" description="Enolase N-terminal" evidence="13">
    <location>
        <begin position="6"/>
        <end position="134"/>
    </location>
</feature>
<dbReference type="GO" id="GO:0006096">
    <property type="term" value="P:glycolytic process"/>
    <property type="evidence" value="ECO:0007669"/>
    <property type="project" value="UniProtKB-UniRule"/>
</dbReference>
<reference evidence="14 15" key="1">
    <citation type="journal article" date="2016" name="Nat. Commun.">
        <title>Thousands of microbial genomes shed light on interconnected biogeochemical processes in an aquifer system.</title>
        <authorList>
            <person name="Anantharaman K."/>
            <person name="Brown C.T."/>
            <person name="Hug L.A."/>
            <person name="Sharon I."/>
            <person name="Castelle C.J."/>
            <person name="Probst A.J."/>
            <person name="Thomas B.C."/>
            <person name="Singh A."/>
            <person name="Wilkins M.J."/>
            <person name="Karaoz U."/>
            <person name="Brodie E.L."/>
            <person name="Williams K.H."/>
            <person name="Hubbard S.S."/>
            <person name="Banfield J.F."/>
        </authorList>
    </citation>
    <scope>NUCLEOTIDE SEQUENCE [LARGE SCALE GENOMIC DNA]</scope>
</reference>
<feature type="active site" description="Proton acceptor" evidence="9 10">
    <location>
        <position position="339"/>
    </location>
</feature>
<feature type="binding site" evidence="9 11">
    <location>
        <position position="242"/>
    </location>
    <ligand>
        <name>Mg(2+)</name>
        <dbReference type="ChEBI" id="CHEBI:18420"/>
    </ligand>
</feature>
<comment type="subcellular location">
    <subcellularLocation>
        <location evidence="9">Cytoplasm</location>
    </subcellularLocation>
    <subcellularLocation>
        <location evidence="9">Secreted</location>
    </subcellularLocation>
    <subcellularLocation>
        <location evidence="9">Cell surface</location>
    </subcellularLocation>
    <text evidence="9">Fractions of enolase are present in both the cytoplasm and on the cell surface.</text>
</comment>
<name>A0A1F5NV75_9BACT</name>
<evidence type="ECO:0000256" key="3">
    <source>
        <dbReference type="ARBA" id="ARBA00012058"/>
    </source>
</evidence>
<dbReference type="UniPathway" id="UPA00109">
    <property type="reaction ID" value="UER00187"/>
</dbReference>
<gene>
    <name evidence="9" type="primary">eno</name>
    <name evidence="14" type="ORF">A2720_02735</name>
</gene>
<dbReference type="GO" id="GO:0000015">
    <property type="term" value="C:phosphopyruvate hydratase complex"/>
    <property type="evidence" value="ECO:0007669"/>
    <property type="project" value="InterPro"/>
</dbReference>
<evidence type="ECO:0000259" key="12">
    <source>
        <dbReference type="SMART" id="SM01192"/>
    </source>
</evidence>
<comment type="similarity">
    <text evidence="2 9">Belongs to the enolase family.</text>
</comment>
<evidence type="ECO:0000256" key="9">
    <source>
        <dbReference type="HAMAP-Rule" id="MF_00318"/>
    </source>
</evidence>
<comment type="cofactor">
    <cofactor evidence="9">
        <name>Mg(2+)</name>
        <dbReference type="ChEBI" id="CHEBI:18420"/>
    </cofactor>
    <text evidence="9">Binds a second Mg(2+) ion via substrate during catalysis.</text>
</comment>
<keyword evidence="7 9" id="KW-0324">Glycolysis</keyword>
<dbReference type="SFLD" id="SFLDG00178">
    <property type="entry name" value="enolase"/>
    <property type="match status" value="1"/>
</dbReference>
<evidence type="ECO:0000313" key="14">
    <source>
        <dbReference type="EMBL" id="OGE81432.1"/>
    </source>
</evidence>
<dbReference type="SMART" id="SM01192">
    <property type="entry name" value="Enolase_C"/>
    <property type="match status" value="1"/>
</dbReference>
<keyword evidence="5 9" id="KW-0964">Secreted</keyword>
<comment type="cofactor">
    <cofactor evidence="11">
        <name>Mg(2+)</name>
        <dbReference type="ChEBI" id="CHEBI:18420"/>
    </cofactor>
    <text evidence="11">Mg(2+) is required for catalysis and for stabilizing the dimer.</text>
</comment>
<dbReference type="SUPFAM" id="SSF51604">
    <property type="entry name" value="Enolase C-terminal domain-like"/>
    <property type="match status" value="1"/>
</dbReference>
<comment type="function">
    <text evidence="9">Catalyzes the reversible conversion of 2-phosphoglycerate (2-PG) into phosphoenolpyruvate (PEP). It is essential for the degradation of carbohydrates via glycolysis.</text>
</comment>
<dbReference type="Pfam" id="PF00113">
    <property type="entry name" value="Enolase_C"/>
    <property type="match status" value="1"/>
</dbReference>